<evidence type="ECO:0000256" key="1">
    <source>
        <dbReference type="ARBA" id="ARBA00009437"/>
    </source>
</evidence>
<protein>
    <submittedName>
        <fullName evidence="7">DNA-binding transcriptional LysR family regulator</fullName>
    </submittedName>
</protein>
<dbReference type="AlphaFoldDB" id="A0A840Y553"/>
<evidence type="ECO:0000256" key="3">
    <source>
        <dbReference type="ARBA" id="ARBA00023125"/>
    </source>
</evidence>
<dbReference type="PANTHER" id="PTHR30537">
    <property type="entry name" value="HTH-TYPE TRANSCRIPTIONAL REGULATOR"/>
    <property type="match status" value="1"/>
</dbReference>
<name>A0A840Y553_9PROT</name>
<keyword evidence="8" id="KW-1185">Reference proteome</keyword>
<keyword evidence="4" id="KW-0804">Transcription</keyword>
<dbReference type="SUPFAM" id="SSF46785">
    <property type="entry name" value="Winged helix' DNA-binding domain"/>
    <property type="match status" value="1"/>
</dbReference>
<dbReference type="Pfam" id="PF03466">
    <property type="entry name" value="LysR_substrate"/>
    <property type="match status" value="1"/>
</dbReference>
<feature type="compositionally biased region" description="Basic and acidic residues" evidence="5">
    <location>
        <begin position="307"/>
        <end position="322"/>
    </location>
</feature>
<gene>
    <name evidence="7" type="ORF">FHS87_004328</name>
</gene>
<dbReference type="Proteomes" id="UP000580654">
    <property type="component" value="Unassembled WGS sequence"/>
</dbReference>
<evidence type="ECO:0000256" key="4">
    <source>
        <dbReference type="ARBA" id="ARBA00023163"/>
    </source>
</evidence>
<evidence type="ECO:0000256" key="5">
    <source>
        <dbReference type="SAM" id="MobiDB-lite"/>
    </source>
</evidence>
<dbReference type="RefSeq" id="WP_221300248.1">
    <property type="nucleotide sequence ID" value="NZ_JACIJD010000034.1"/>
</dbReference>
<dbReference type="CDD" id="cd08422">
    <property type="entry name" value="PBP2_CrgA_like"/>
    <property type="match status" value="1"/>
</dbReference>
<dbReference type="InterPro" id="IPR058163">
    <property type="entry name" value="LysR-type_TF_proteobact-type"/>
</dbReference>
<organism evidence="7 8">
    <name type="scientific">Muricoccus pecuniae</name>
    <dbReference type="NCBI Taxonomy" id="693023"/>
    <lineage>
        <taxon>Bacteria</taxon>
        <taxon>Pseudomonadati</taxon>
        <taxon>Pseudomonadota</taxon>
        <taxon>Alphaproteobacteria</taxon>
        <taxon>Acetobacterales</taxon>
        <taxon>Roseomonadaceae</taxon>
        <taxon>Muricoccus</taxon>
    </lineage>
</organism>
<dbReference type="GO" id="GO:0043565">
    <property type="term" value="F:sequence-specific DNA binding"/>
    <property type="evidence" value="ECO:0007669"/>
    <property type="project" value="TreeGrafter"/>
</dbReference>
<evidence type="ECO:0000259" key="6">
    <source>
        <dbReference type="PROSITE" id="PS50931"/>
    </source>
</evidence>
<dbReference type="SUPFAM" id="SSF53850">
    <property type="entry name" value="Periplasmic binding protein-like II"/>
    <property type="match status" value="1"/>
</dbReference>
<dbReference type="InterPro" id="IPR005119">
    <property type="entry name" value="LysR_subst-bd"/>
</dbReference>
<feature type="domain" description="HTH lysR-type" evidence="6">
    <location>
        <begin position="9"/>
        <end position="60"/>
    </location>
</feature>
<dbReference type="PROSITE" id="PS50931">
    <property type="entry name" value="HTH_LYSR"/>
    <property type="match status" value="1"/>
</dbReference>
<evidence type="ECO:0000313" key="8">
    <source>
        <dbReference type="Proteomes" id="UP000580654"/>
    </source>
</evidence>
<dbReference type="InterPro" id="IPR000847">
    <property type="entry name" value="LysR_HTH_N"/>
</dbReference>
<proteinExistence type="inferred from homology"/>
<reference evidence="7 8" key="1">
    <citation type="submission" date="2020-08" db="EMBL/GenBank/DDBJ databases">
        <title>Genomic Encyclopedia of Type Strains, Phase IV (KMG-IV): sequencing the most valuable type-strain genomes for metagenomic binning, comparative biology and taxonomic classification.</title>
        <authorList>
            <person name="Goeker M."/>
        </authorList>
    </citation>
    <scope>NUCLEOTIDE SEQUENCE [LARGE SCALE GENOMIC DNA]</scope>
    <source>
        <strain evidence="7 8">DSM 25622</strain>
    </source>
</reference>
<dbReference type="InterPro" id="IPR036390">
    <property type="entry name" value="WH_DNA-bd_sf"/>
</dbReference>
<dbReference type="Gene3D" id="3.40.190.290">
    <property type="match status" value="1"/>
</dbReference>
<keyword evidence="2" id="KW-0805">Transcription regulation</keyword>
<accession>A0A840Y553</accession>
<comment type="caution">
    <text evidence="7">The sequence shown here is derived from an EMBL/GenBank/DDBJ whole genome shotgun (WGS) entry which is preliminary data.</text>
</comment>
<dbReference type="GO" id="GO:0006351">
    <property type="term" value="P:DNA-templated transcription"/>
    <property type="evidence" value="ECO:0007669"/>
    <property type="project" value="TreeGrafter"/>
</dbReference>
<evidence type="ECO:0000256" key="2">
    <source>
        <dbReference type="ARBA" id="ARBA00023015"/>
    </source>
</evidence>
<dbReference type="EMBL" id="JACIJD010000034">
    <property type="protein sequence ID" value="MBB5696258.1"/>
    <property type="molecule type" value="Genomic_DNA"/>
</dbReference>
<dbReference type="Pfam" id="PF00126">
    <property type="entry name" value="HTH_1"/>
    <property type="match status" value="1"/>
</dbReference>
<feature type="region of interest" description="Disordered" evidence="5">
    <location>
        <begin position="295"/>
        <end position="322"/>
    </location>
</feature>
<dbReference type="GO" id="GO:0003700">
    <property type="term" value="F:DNA-binding transcription factor activity"/>
    <property type="evidence" value="ECO:0007669"/>
    <property type="project" value="InterPro"/>
</dbReference>
<dbReference type="Gene3D" id="1.10.10.10">
    <property type="entry name" value="Winged helix-like DNA-binding domain superfamily/Winged helix DNA-binding domain"/>
    <property type="match status" value="1"/>
</dbReference>
<dbReference type="FunFam" id="3.40.190.290:FF:000001">
    <property type="entry name" value="Transcriptional regulator, LysR family"/>
    <property type="match status" value="1"/>
</dbReference>
<dbReference type="InterPro" id="IPR036388">
    <property type="entry name" value="WH-like_DNA-bd_sf"/>
</dbReference>
<evidence type="ECO:0000313" key="7">
    <source>
        <dbReference type="EMBL" id="MBB5696258.1"/>
    </source>
</evidence>
<keyword evidence="3 7" id="KW-0238">DNA-binding</keyword>
<dbReference type="PANTHER" id="PTHR30537:SF35">
    <property type="entry name" value="TRANSCRIPTIONAL REGULATORY PROTEIN"/>
    <property type="match status" value="1"/>
</dbReference>
<sequence length="322" mass="35494">MVDRVIAAQVFVETVERGSAASAAEALGMSRAMASRYLGALEDWTGTRLLHRTTRRLSLTTAGERVLELSREMVRLAGNLKAVADAGDSPQGLLRIAAPTILTEEQLTPLLADFLRAHPRLSIDLRASDRPVDLVEDRIDLAIRIGSQLDPGCVARKLGECRSVLCASPRYLDEHGTPERPEALQSHHCLTYTNFRAAEWSLHAGRESVTVKTNGPFRTNEALALRRASLEGIGIAMLPHFAVAAHLTSGALHVVLPGWEPSAHPIHALYLSRLHLPAAARAFIDYLTGRLHQDRRSHRPAVVQEPRLSHWRHDARPEPRAD</sequence>
<comment type="similarity">
    <text evidence="1">Belongs to the LysR transcriptional regulatory family.</text>
</comment>